<dbReference type="RefSeq" id="WP_011765818.1">
    <property type="nucleotide sequence ID" value="NC_008702.1"/>
</dbReference>
<dbReference type="Proteomes" id="UP000002588">
    <property type="component" value="Chromosome"/>
</dbReference>
<dbReference type="KEGG" id="azo:azo2087"/>
<reference evidence="2 3" key="1">
    <citation type="journal article" date="2006" name="Nat. Biotechnol.">
        <title>Complete genome of the mutualistic, N2-fixing grass endophyte Azoarcus sp. strain BH72.</title>
        <authorList>
            <person name="Krause A."/>
            <person name="Ramakumar A."/>
            <person name="Bartels D."/>
            <person name="Battistoni F."/>
            <person name="Bekel T."/>
            <person name="Boch J."/>
            <person name="Boehm M."/>
            <person name="Friedrich F."/>
            <person name="Hurek T."/>
            <person name="Krause L."/>
            <person name="Linke B."/>
            <person name="McHardy A.C."/>
            <person name="Sarkar A."/>
            <person name="Schneiker S."/>
            <person name="Syed A.A."/>
            <person name="Thauer R."/>
            <person name="Vorhoelter F.-J."/>
            <person name="Weidner S."/>
            <person name="Puehler A."/>
            <person name="Reinhold-Hurek B."/>
            <person name="Kaiser O."/>
            <person name="Goesmann A."/>
        </authorList>
    </citation>
    <scope>NUCLEOTIDE SEQUENCE [LARGE SCALE GENOMIC DNA]</scope>
    <source>
        <strain evidence="2 3">BH72</strain>
    </source>
</reference>
<dbReference type="AlphaFoldDB" id="A1K799"/>
<gene>
    <name evidence="2" type="primary">xcmX</name>
    <name evidence="2" type="ordered locus">azo2087</name>
</gene>
<evidence type="ECO:0000313" key="3">
    <source>
        <dbReference type="Proteomes" id="UP000002588"/>
    </source>
</evidence>
<dbReference type="HOGENOM" id="CLU_088953_1_0_4"/>
<dbReference type="STRING" id="62928.azo2087"/>
<sequence length="178" mass="19389">MQTGSLPPPRSRQRGYSYLLILFTVAALGFGIAQAGVVWQQAALRAREAELLYRGADIARAIARYRAASPAGSPAWPQALTDLVEDKRWPMPVRHLRRIWRDPLTGAADWVLVRAGGGIVGVHSRSETVPIRTHDLPPELSTGVVEARTHADWVFRPAETPADAQTVPAADANEGGER</sequence>
<proteinExistence type="predicted"/>
<protein>
    <submittedName>
        <fullName evidence="2">Gsp-related pathway protein</fullName>
    </submittedName>
</protein>
<accession>A1K799</accession>
<organism evidence="2 3">
    <name type="scientific">Azoarcus sp. (strain BH72)</name>
    <dbReference type="NCBI Taxonomy" id="418699"/>
    <lineage>
        <taxon>Bacteria</taxon>
        <taxon>Pseudomonadati</taxon>
        <taxon>Pseudomonadota</taxon>
        <taxon>Betaproteobacteria</taxon>
        <taxon>Rhodocyclales</taxon>
        <taxon>Zoogloeaceae</taxon>
        <taxon>Azoarcus</taxon>
    </lineage>
</organism>
<dbReference type="eggNOG" id="COG2165">
    <property type="taxonomic scope" value="Bacteria"/>
</dbReference>
<keyword evidence="3" id="KW-1185">Reference proteome</keyword>
<feature type="region of interest" description="Disordered" evidence="1">
    <location>
        <begin position="157"/>
        <end position="178"/>
    </location>
</feature>
<evidence type="ECO:0000256" key="1">
    <source>
        <dbReference type="SAM" id="MobiDB-lite"/>
    </source>
</evidence>
<dbReference type="EMBL" id="AM406670">
    <property type="protein sequence ID" value="CAL94704.1"/>
    <property type="molecule type" value="Genomic_DNA"/>
</dbReference>
<name>A1K799_AZOSB</name>
<evidence type="ECO:0000313" key="2">
    <source>
        <dbReference type="EMBL" id="CAL94704.1"/>
    </source>
</evidence>